<protein>
    <submittedName>
        <fullName evidence="3">Oxidoreductase</fullName>
    </submittedName>
</protein>
<dbReference type="Gene3D" id="3.50.50.60">
    <property type="entry name" value="FAD/NAD(P)-binding domain"/>
    <property type="match status" value="1"/>
</dbReference>
<evidence type="ECO:0000256" key="1">
    <source>
        <dbReference type="ARBA" id="ARBA00023002"/>
    </source>
</evidence>
<gene>
    <name evidence="3" type="ORF">AT746_07230</name>
</gene>
<reference evidence="3 4" key="1">
    <citation type="submission" date="2015-12" db="EMBL/GenBank/DDBJ databases">
        <title>Complete genome of Lacimicrobium alkaliphilum KCTC 32984.</title>
        <authorList>
            <person name="Kim S.-G."/>
            <person name="Lee Y.-J."/>
        </authorList>
    </citation>
    <scope>NUCLEOTIDE SEQUENCE [LARGE SCALE GENOMIC DNA]</scope>
    <source>
        <strain evidence="3 4">YelD216</strain>
    </source>
</reference>
<feature type="domain" description="FAD dependent oxidoreductase" evidence="2">
    <location>
        <begin position="31"/>
        <end position="382"/>
    </location>
</feature>
<dbReference type="RefSeq" id="WP_062478421.1">
    <property type="nucleotide sequence ID" value="NZ_CP013650.1"/>
</dbReference>
<dbReference type="SUPFAM" id="SSF51905">
    <property type="entry name" value="FAD/NAD(P)-binding domain"/>
    <property type="match status" value="1"/>
</dbReference>
<dbReference type="GO" id="GO:0005737">
    <property type="term" value="C:cytoplasm"/>
    <property type="evidence" value="ECO:0007669"/>
    <property type="project" value="TreeGrafter"/>
</dbReference>
<dbReference type="STRING" id="1526571.AT746_07230"/>
<organism evidence="3 4">
    <name type="scientific">Lacimicrobium alkaliphilum</name>
    <dbReference type="NCBI Taxonomy" id="1526571"/>
    <lineage>
        <taxon>Bacteria</taxon>
        <taxon>Pseudomonadati</taxon>
        <taxon>Pseudomonadota</taxon>
        <taxon>Gammaproteobacteria</taxon>
        <taxon>Alteromonadales</taxon>
        <taxon>Alteromonadaceae</taxon>
        <taxon>Lacimicrobium</taxon>
    </lineage>
</organism>
<dbReference type="InterPro" id="IPR006076">
    <property type="entry name" value="FAD-dep_OxRdtase"/>
</dbReference>
<dbReference type="OrthoDB" id="311718at2"/>
<evidence type="ECO:0000313" key="4">
    <source>
        <dbReference type="Proteomes" id="UP000068447"/>
    </source>
</evidence>
<dbReference type="GO" id="GO:0016491">
    <property type="term" value="F:oxidoreductase activity"/>
    <property type="evidence" value="ECO:0007669"/>
    <property type="project" value="UniProtKB-KW"/>
</dbReference>
<dbReference type="EMBL" id="CP013650">
    <property type="protein sequence ID" value="ALS98075.1"/>
    <property type="molecule type" value="Genomic_DNA"/>
</dbReference>
<keyword evidence="1" id="KW-0560">Oxidoreductase</keyword>
<sequence>MQQTTDSQQYYQQTCNQQMDCPVFSGEKSVDLCIIGGGLTGVSSAYHGAKAGLDCLLLEAEQIGFGASGRNGGQVSPGQRLDQASLEAKVGKAQAHKLWQLALDSVDLVRDLIDKHQIPCDFTPGILHTAFKPSHAREMQENVQLLQKDYSYQDCRYIEQDELKTMLASPRYYGGELDMRAGHLHPLNFTLGLARAAQQAGAMLCENSKVLDIQSVGDKIKITTADGIVTANKLVLGCNGYLGKLFPKVAGKIMPINNFIVTTKPLGEQQARALIRDNVAVADSKFVINYFRMTPDHRLLFGGGENYSSRFPADIRNFVRPYMLEIFPQLEDTELEHGWGGTLAITMNRMPHFQCVDERIYVAQGYSGHGVALATLAGKLINQAIAGQPEGFNTMASYPTPTFPGGTLLRYPALVAGMLYYSLRDRFGS</sequence>
<dbReference type="InterPro" id="IPR036188">
    <property type="entry name" value="FAD/NAD-bd_sf"/>
</dbReference>
<dbReference type="PANTHER" id="PTHR13847">
    <property type="entry name" value="SARCOSINE DEHYDROGENASE-RELATED"/>
    <property type="match status" value="1"/>
</dbReference>
<dbReference type="Gene3D" id="3.30.9.10">
    <property type="entry name" value="D-Amino Acid Oxidase, subunit A, domain 2"/>
    <property type="match status" value="1"/>
</dbReference>
<proteinExistence type="predicted"/>
<name>A0A0U2QL83_9ALTE</name>
<keyword evidence="4" id="KW-1185">Reference proteome</keyword>
<dbReference type="KEGG" id="lal:AT746_07230"/>
<dbReference type="Pfam" id="PF01266">
    <property type="entry name" value="DAO"/>
    <property type="match status" value="1"/>
</dbReference>
<dbReference type="Proteomes" id="UP000068447">
    <property type="component" value="Chromosome"/>
</dbReference>
<accession>A0A0U2QL83</accession>
<dbReference type="AlphaFoldDB" id="A0A0U2QL83"/>
<evidence type="ECO:0000259" key="2">
    <source>
        <dbReference type="Pfam" id="PF01266"/>
    </source>
</evidence>
<evidence type="ECO:0000313" key="3">
    <source>
        <dbReference type="EMBL" id="ALS98075.1"/>
    </source>
</evidence>
<dbReference type="PANTHER" id="PTHR13847:SF281">
    <property type="entry name" value="FAD DEPENDENT OXIDOREDUCTASE DOMAIN-CONTAINING PROTEIN"/>
    <property type="match status" value="1"/>
</dbReference>